<keyword evidence="1" id="KW-0808">Transferase</keyword>
<organism evidence="1 2">
    <name type="scientific">Calocera cornea HHB12733</name>
    <dbReference type="NCBI Taxonomy" id="1353952"/>
    <lineage>
        <taxon>Eukaryota</taxon>
        <taxon>Fungi</taxon>
        <taxon>Dikarya</taxon>
        <taxon>Basidiomycota</taxon>
        <taxon>Agaricomycotina</taxon>
        <taxon>Dacrymycetes</taxon>
        <taxon>Dacrymycetales</taxon>
        <taxon>Dacrymycetaceae</taxon>
        <taxon>Calocera</taxon>
    </lineage>
</organism>
<evidence type="ECO:0000313" key="1">
    <source>
        <dbReference type="EMBL" id="KZT56673.1"/>
    </source>
</evidence>
<dbReference type="Proteomes" id="UP000076842">
    <property type="component" value="Unassembled WGS sequence"/>
</dbReference>
<proteinExistence type="predicted"/>
<dbReference type="OrthoDB" id="5835829at2759"/>
<evidence type="ECO:0000313" key="2">
    <source>
        <dbReference type="Proteomes" id="UP000076842"/>
    </source>
</evidence>
<dbReference type="STRING" id="1353952.A0A165FFJ2"/>
<name>A0A165FFJ2_9BASI</name>
<keyword evidence="2" id="KW-1185">Reference proteome</keyword>
<accession>A0A165FFJ2</accession>
<dbReference type="AlphaFoldDB" id="A0A165FFJ2"/>
<reference evidence="1 2" key="1">
    <citation type="journal article" date="2016" name="Mol. Biol. Evol.">
        <title>Comparative Genomics of Early-Diverging Mushroom-Forming Fungi Provides Insights into the Origins of Lignocellulose Decay Capabilities.</title>
        <authorList>
            <person name="Nagy L.G."/>
            <person name="Riley R."/>
            <person name="Tritt A."/>
            <person name="Adam C."/>
            <person name="Daum C."/>
            <person name="Floudas D."/>
            <person name="Sun H."/>
            <person name="Yadav J.S."/>
            <person name="Pangilinan J."/>
            <person name="Larsson K.H."/>
            <person name="Matsuura K."/>
            <person name="Barry K."/>
            <person name="Labutti K."/>
            <person name="Kuo R."/>
            <person name="Ohm R.A."/>
            <person name="Bhattacharya S.S."/>
            <person name="Shirouzu T."/>
            <person name="Yoshinaga Y."/>
            <person name="Martin F.M."/>
            <person name="Grigoriev I.V."/>
            <person name="Hibbett D.S."/>
        </authorList>
    </citation>
    <scope>NUCLEOTIDE SEQUENCE [LARGE SCALE GENOMIC DNA]</scope>
    <source>
        <strain evidence="1 2">HHB12733</strain>
    </source>
</reference>
<sequence>MSPSVSCLVPVVVTYTANPSQTAAVIADASFQINAQDEVDRVVYENEKDVLKRIRVIAAGRALAGITPEIMADLGRFDPRTFRIPSSQFTQDVQAVFHHVMKGESFQDDNGVLWDGISQKPSLLITDMFMADVAAPMRELYQLKTYMYWISFSAALTRAFGPLAFGGQAQGFLEECHAIEADPARKKGRSFVEIATQVCSSSCL</sequence>
<protein>
    <submittedName>
        <fullName evidence="1">Glycosyltransferase family 1 protein</fullName>
    </submittedName>
</protein>
<dbReference type="GO" id="GO:0016740">
    <property type="term" value="F:transferase activity"/>
    <property type="evidence" value="ECO:0007669"/>
    <property type="project" value="UniProtKB-KW"/>
</dbReference>
<gene>
    <name evidence="1" type="ORF">CALCODRAFT_311288</name>
</gene>
<dbReference type="EMBL" id="KV423974">
    <property type="protein sequence ID" value="KZT56673.1"/>
    <property type="molecule type" value="Genomic_DNA"/>
</dbReference>
<dbReference type="InParanoid" id="A0A165FFJ2"/>